<gene>
    <name evidence="1" type="ordered locus">PUV_11750</name>
</gene>
<reference key="1">
    <citation type="journal article" date="2011" name="Mol. Biol. Evol.">
        <title>Unity in variety -- the pan-genome of the Chlamydiae.</title>
        <authorList>
            <person name="Collingro A."/>
            <person name="Tischler P."/>
            <person name="Weinmaier T."/>
            <person name="Penz T."/>
            <person name="Heinz E."/>
            <person name="Brunham R.C."/>
            <person name="Read T.D."/>
            <person name="Bavoil P.M."/>
            <person name="Sachse K."/>
            <person name="Kahane S."/>
            <person name="Friedman M.G."/>
            <person name="Rattei T."/>
            <person name="Myers G.S.A."/>
            <person name="Horn M."/>
        </authorList>
    </citation>
    <scope>NUCLEOTIDE SEQUENCE</scope>
    <source>
        <strain>UV7</strain>
    </source>
</reference>
<name>F8KZ02_PARAV</name>
<evidence type="ECO:0000313" key="1">
    <source>
        <dbReference type="EMBL" id="CCB86125.1"/>
    </source>
</evidence>
<dbReference type="EMBL" id="FR872580">
    <property type="protein sequence ID" value="CCB86125.1"/>
    <property type="molecule type" value="Genomic_DNA"/>
</dbReference>
<sequence length="65" mass="7463">MKTKEELLKRLAYLEFVNDQLTTEVCDLDELLRKVGFPKGVESAKWIGGEMLAHPNDENKEKESP</sequence>
<accession>F8KZ02</accession>
<keyword evidence="2" id="KW-1185">Reference proteome</keyword>
<proteinExistence type="predicted"/>
<organism evidence="1 2">
    <name type="scientific">Parachlamydia acanthamoebae (strain UV7)</name>
    <dbReference type="NCBI Taxonomy" id="765952"/>
    <lineage>
        <taxon>Bacteria</taxon>
        <taxon>Pseudomonadati</taxon>
        <taxon>Chlamydiota</taxon>
        <taxon>Chlamydiia</taxon>
        <taxon>Parachlamydiales</taxon>
        <taxon>Parachlamydiaceae</taxon>
        <taxon>Parachlamydia</taxon>
    </lineage>
</organism>
<evidence type="ECO:0000313" key="2">
    <source>
        <dbReference type="Proteomes" id="UP000000495"/>
    </source>
</evidence>
<dbReference type="HOGENOM" id="CLU_2845815_0_0_0"/>
<dbReference type="KEGG" id="puv:PUV_11750"/>
<dbReference type="STRING" id="765952.PUV_11750"/>
<dbReference type="Proteomes" id="UP000000495">
    <property type="component" value="Chromosome"/>
</dbReference>
<reference evidence="1 2" key="2">
    <citation type="journal article" date="2011" name="Mol. Biol. Evol.">
        <title>Unity in variety--the pan-genome of the Chlamydiae.</title>
        <authorList>
            <person name="Collingro A."/>
            <person name="Tischler P."/>
            <person name="Weinmaier T."/>
            <person name="Penz T."/>
            <person name="Heinz E."/>
            <person name="Brunham R.C."/>
            <person name="Read T.D."/>
            <person name="Bavoil P.M."/>
            <person name="Sachse K."/>
            <person name="Kahane S."/>
            <person name="Friedman M.G."/>
            <person name="Rattei T."/>
            <person name="Myers G.S."/>
            <person name="Horn M."/>
        </authorList>
    </citation>
    <scope>NUCLEOTIDE SEQUENCE [LARGE SCALE GENOMIC DNA]</scope>
    <source>
        <strain evidence="2">UV7</strain>
    </source>
</reference>
<dbReference type="AlphaFoldDB" id="F8KZ02"/>
<dbReference type="OrthoDB" id="21933at2"/>
<protein>
    <submittedName>
        <fullName evidence="1">Uncharacterized protein</fullName>
    </submittedName>
</protein>
<dbReference type="RefSeq" id="WP_006341790.1">
    <property type="nucleotide sequence ID" value="NC_015702.1"/>
</dbReference>